<evidence type="ECO:0000313" key="2">
    <source>
        <dbReference type="EMBL" id="UOF91216.1"/>
    </source>
</evidence>
<gene>
    <name evidence="2" type="ORF">LSG31_02865</name>
</gene>
<proteinExistence type="predicted"/>
<dbReference type="RefSeq" id="WP_347437906.1">
    <property type="nucleotide sequence ID" value="NZ_CP089291.1"/>
</dbReference>
<sequence length="99" mass="10298">MGLVSLAAAPYTAYAAEDMSGLPDIQFVSSSGNTSNQALFGKPNPSYDPSLPQHATNPVNYSDTGIAQGVLGPDCTTPGGIIQFSDHDTGVQELQFKAH</sequence>
<name>A0ABY4CNT9_9BACL</name>
<protein>
    <submittedName>
        <fullName evidence="2">Uncharacterized protein</fullName>
    </submittedName>
</protein>
<feature type="region of interest" description="Disordered" evidence="1">
    <location>
        <begin position="32"/>
        <end position="60"/>
    </location>
</feature>
<evidence type="ECO:0000256" key="1">
    <source>
        <dbReference type="SAM" id="MobiDB-lite"/>
    </source>
</evidence>
<organism evidence="2 3">
    <name type="scientific">Fodinisporobacter ferrooxydans</name>
    <dbReference type="NCBI Taxonomy" id="2901836"/>
    <lineage>
        <taxon>Bacteria</taxon>
        <taxon>Bacillati</taxon>
        <taxon>Bacillota</taxon>
        <taxon>Bacilli</taxon>
        <taxon>Bacillales</taxon>
        <taxon>Alicyclobacillaceae</taxon>
        <taxon>Fodinisporobacter</taxon>
    </lineage>
</organism>
<dbReference type="EMBL" id="CP089291">
    <property type="protein sequence ID" value="UOF91216.1"/>
    <property type="molecule type" value="Genomic_DNA"/>
</dbReference>
<evidence type="ECO:0000313" key="3">
    <source>
        <dbReference type="Proteomes" id="UP000830167"/>
    </source>
</evidence>
<keyword evidence="3" id="KW-1185">Reference proteome</keyword>
<dbReference type="Proteomes" id="UP000830167">
    <property type="component" value="Chromosome"/>
</dbReference>
<accession>A0ABY4CNT9</accession>
<reference evidence="2" key="1">
    <citation type="submission" date="2021-12" db="EMBL/GenBank/DDBJ databases">
        <title>Alicyclobacillaceae gen. nov., sp. nov., isolated from chalcocite enrichment system.</title>
        <authorList>
            <person name="Jiang Z."/>
        </authorList>
    </citation>
    <scope>NUCLEOTIDE SEQUENCE</scope>
    <source>
        <strain evidence="2">MYW30-H2</strain>
    </source>
</reference>